<organism evidence="12 13">
    <name type="scientific">Saccoglossus kowalevskii</name>
    <name type="common">Acorn worm</name>
    <dbReference type="NCBI Taxonomy" id="10224"/>
    <lineage>
        <taxon>Eukaryota</taxon>
        <taxon>Metazoa</taxon>
        <taxon>Hemichordata</taxon>
        <taxon>Enteropneusta</taxon>
        <taxon>Harrimaniidae</taxon>
        <taxon>Saccoglossus</taxon>
    </lineage>
</organism>
<sequence>METDDFMSMSDDMYYTCLCTPLLCFLPENFTFNSTYFSSDGEYSDSDYSIDDSFCHVDDDAINLAGRITLILTYALTVTLTIIGNTMVIVVLLCGSRTMSELNKFIVNLAVGDMAMGIFCMPFTFIHGMLRKWIFGEAMCPLILFLQQVSVGVSIYTLTAIGINRYQAVTNPIKAKVSTSRTKFIILGIWVLSLIISIEPLINARAVLKESRNGDWYYQCDEHWSHHSTSIVYEVCMFLFVFAVPLGVLGWTYTKTAVIIWKRSLPGNAHSNRDAAHLTAKKKILKMLIVIVIAFAVCWLPLNIFNIIITIDQRYLKHSKYYKMVIGVYLTCHWLAMANSFLNPFVYTFLNDTFRGDLKRLIKRIRHNDASLVHRRRFGFSVSSNDGPSRSLRSTLTTTVSSGFQKRKELRFAENNA</sequence>
<keyword evidence="3 9" id="KW-0812">Transmembrane</keyword>
<keyword evidence="8 9" id="KW-0807">Transducer</keyword>
<feature type="transmembrane region" description="Helical" evidence="10">
    <location>
        <begin position="105"/>
        <end position="130"/>
    </location>
</feature>
<dbReference type="PROSITE" id="PS00237">
    <property type="entry name" value="G_PROTEIN_RECEP_F1_1"/>
    <property type="match status" value="1"/>
</dbReference>
<comment type="subcellular location">
    <subcellularLocation>
        <location evidence="1">Membrane</location>
        <topology evidence="1">Multi-pass membrane protein</topology>
    </subcellularLocation>
</comment>
<feature type="transmembrane region" description="Helical" evidence="10">
    <location>
        <begin position="184"/>
        <end position="202"/>
    </location>
</feature>
<evidence type="ECO:0000313" key="13">
    <source>
        <dbReference type="RefSeq" id="XP_002734699.1"/>
    </source>
</evidence>
<dbReference type="PANTHER" id="PTHR45695:SF9">
    <property type="entry name" value="LEUCOKININ RECEPTOR"/>
    <property type="match status" value="1"/>
</dbReference>
<reference evidence="13" key="1">
    <citation type="submission" date="2025-08" db="UniProtKB">
        <authorList>
            <consortium name="RefSeq"/>
        </authorList>
    </citation>
    <scope>IDENTIFICATION</scope>
    <source>
        <tissue evidence="13">Testes</tissue>
    </source>
</reference>
<dbReference type="Pfam" id="PF00001">
    <property type="entry name" value="7tm_1"/>
    <property type="match status" value="1"/>
</dbReference>
<dbReference type="PRINTS" id="PR01012">
    <property type="entry name" value="NRPEPTIDEYR"/>
</dbReference>
<dbReference type="RefSeq" id="XP_002734699.1">
    <property type="nucleotide sequence ID" value="XM_002734653.1"/>
</dbReference>
<dbReference type="PANTHER" id="PTHR45695">
    <property type="entry name" value="LEUCOKININ RECEPTOR-RELATED"/>
    <property type="match status" value="1"/>
</dbReference>
<evidence type="ECO:0000256" key="3">
    <source>
        <dbReference type="ARBA" id="ARBA00022692"/>
    </source>
</evidence>
<keyword evidence="6 10" id="KW-0472">Membrane</keyword>
<feature type="transmembrane region" description="Helical" evidence="10">
    <location>
        <begin position="287"/>
        <end position="309"/>
    </location>
</feature>
<evidence type="ECO:0000256" key="9">
    <source>
        <dbReference type="RuleBase" id="RU000688"/>
    </source>
</evidence>
<dbReference type="Gene3D" id="1.20.1070.10">
    <property type="entry name" value="Rhodopsin 7-helix transmembrane proteins"/>
    <property type="match status" value="1"/>
</dbReference>
<protein>
    <submittedName>
        <fullName evidence="13">Neuropeptide Y receptor-like</fullName>
    </submittedName>
</protein>
<dbReference type="GeneID" id="100372370"/>
<evidence type="ECO:0000256" key="4">
    <source>
        <dbReference type="ARBA" id="ARBA00022989"/>
    </source>
</evidence>
<dbReference type="SUPFAM" id="SSF81321">
    <property type="entry name" value="Family A G protein-coupled receptor-like"/>
    <property type="match status" value="1"/>
</dbReference>
<evidence type="ECO:0000313" key="12">
    <source>
        <dbReference type="Proteomes" id="UP000694865"/>
    </source>
</evidence>
<keyword evidence="5 9" id="KW-0297">G-protein coupled receptor</keyword>
<evidence type="ECO:0000256" key="10">
    <source>
        <dbReference type="SAM" id="Phobius"/>
    </source>
</evidence>
<evidence type="ECO:0000256" key="5">
    <source>
        <dbReference type="ARBA" id="ARBA00023040"/>
    </source>
</evidence>
<name>A0ABM0GPW0_SACKO</name>
<dbReference type="InterPro" id="IPR000611">
    <property type="entry name" value="NPY_rcpt"/>
</dbReference>
<proteinExistence type="inferred from homology"/>
<evidence type="ECO:0000256" key="6">
    <source>
        <dbReference type="ARBA" id="ARBA00023136"/>
    </source>
</evidence>
<keyword evidence="4 10" id="KW-1133">Transmembrane helix</keyword>
<feature type="transmembrane region" description="Helical" evidence="10">
    <location>
        <begin position="142"/>
        <end position="163"/>
    </location>
</feature>
<feature type="transmembrane region" description="Helical" evidence="10">
    <location>
        <begin position="321"/>
        <end position="350"/>
    </location>
</feature>
<feature type="transmembrane region" description="Helical" evidence="10">
    <location>
        <begin position="71"/>
        <end position="93"/>
    </location>
</feature>
<dbReference type="InterPro" id="IPR017452">
    <property type="entry name" value="GPCR_Rhodpsn_7TM"/>
</dbReference>
<keyword evidence="7 9" id="KW-0675">Receptor</keyword>
<dbReference type="PRINTS" id="PR00237">
    <property type="entry name" value="GPCRRHODOPSN"/>
</dbReference>
<dbReference type="Proteomes" id="UP000694865">
    <property type="component" value="Unplaced"/>
</dbReference>
<feature type="domain" description="G-protein coupled receptors family 1 profile" evidence="11">
    <location>
        <begin position="84"/>
        <end position="347"/>
    </location>
</feature>
<dbReference type="PROSITE" id="PS50262">
    <property type="entry name" value="G_PROTEIN_RECEP_F1_2"/>
    <property type="match status" value="1"/>
</dbReference>
<evidence type="ECO:0000256" key="1">
    <source>
        <dbReference type="ARBA" id="ARBA00004141"/>
    </source>
</evidence>
<keyword evidence="12" id="KW-1185">Reference proteome</keyword>
<gene>
    <name evidence="13" type="primary">LOC100372370</name>
</gene>
<feature type="transmembrane region" description="Helical" evidence="10">
    <location>
        <begin position="231"/>
        <end position="253"/>
    </location>
</feature>
<accession>A0ABM0GPW0</accession>
<comment type="similarity">
    <text evidence="2 9">Belongs to the G-protein coupled receptor 1 family.</text>
</comment>
<evidence type="ECO:0000256" key="2">
    <source>
        <dbReference type="ARBA" id="ARBA00010663"/>
    </source>
</evidence>
<evidence type="ECO:0000259" key="11">
    <source>
        <dbReference type="PROSITE" id="PS50262"/>
    </source>
</evidence>
<evidence type="ECO:0000256" key="8">
    <source>
        <dbReference type="ARBA" id="ARBA00023224"/>
    </source>
</evidence>
<dbReference type="InterPro" id="IPR000276">
    <property type="entry name" value="GPCR_Rhodpsn"/>
</dbReference>
<evidence type="ECO:0000256" key="7">
    <source>
        <dbReference type="ARBA" id="ARBA00023170"/>
    </source>
</evidence>